<dbReference type="Pfam" id="PF00622">
    <property type="entry name" value="SPRY"/>
    <property type="match status" value="1"/>
</dbReference>
<keyword evidence="3" id="KW-1185">Reference proteome</keyword>
<gene>
    <name evidence="2" type="ORF">C1645_748419</name>
</gene>
<dbReference type="InterPro" id="IPR013320">
    <property type="entry name" value="ConA-like_dom_sf"/>
</dbReference>
<dbReference type="InterPro" id="IPR001870">
    <property type="entry name" value="B30.2/SPRY"/>
</dbReference>
<proteinExistence type="predicted"/>
<evidence type="ECO:0000313" key="3">
    <source>
        <dbReference type="Proteomes" id="UP000265703"/>
    </source>
</evidence>
<dbReference type="AlphaFoldDB" id="A0A397TR20"/>
<dbReference type="EMBL" id="QKYT01000009">
    <property type="protein sequence ID" value="RIA98907.1"/>
    <property type="molecule type" value="Genomic_DNA"/>
</dbReference>
<dbReference type="PROSITE" id="PS50188">
    <property type="entry name" value="B302_SPRY"/>
    <property type="match status" value="1"/>
</dbReference>
<evidence type="ECO:0000313" key="2">
    <source>
        <dbReference type="EMBL" id="RIA98907.1"/>
    </source>
</evidence>
<dbReference type="OrthoDB" id="2329056at2759"/>
<name>A0A397TR20_9GLOM</name>
<dbReference type="Proteomes" id="UP000265703">
    <property type="component" value="Unassembled WGS sequence"/>
</dbReference>
<feature type="domain" description="B30.2/SPRY" evidence="1">
    <location>
        <begin position="197"/>
        <end position="386"/>
    </location>
</feature>
<accession>A0A397TR20</accession>
<dbReference type="InterPro" id="IPR003877">
    <property type="entry name" value="SPRY_dom"/>
</dbReference>
<reference evidence="2 3" key="1">
    <citation type="submission" date="2018-06" db="EMBL/GenBank/DDBJ databases">
        <title>Comparative genomics reveals the genomic features of Rhizophagus irregularis, R. cerebriforme, R. diaphanum and Gigaspora rosea, and their symbiotic lifestyle signature.</title>
        <authorList>
            <person name="Morin E."/>
            <person name="San Clemente H."/>
            <person name="Chen E.C.H."/>
            <person name="De La Providencia I."/>
            <person name="Hainaut M."/>
            <person name="Kuo A."/>
            <person name="Kohler A."/>
            <person name="Murat C."/>
            <person name="Tang N."/>
            <person name="Roy S."/>
            <person name="Loubradou J."/>
            <person name="Henrissat B."/>
            <person name="Grigoriev I.V."/>
            <person name="Corradi N."/>
            <person name="Roux C."/>
            <person name="Martin F.M."/>
        </authorList>
    </citation>
    <scope>NUCLEOTIDE SEQUENCE [LARGE SCALE GENOMIC DNA]</scope>
    <source>
        <strain evidence="2 3">DAOM 227022</strain>
    </source>
</reference>
<sequence>MEFILNFLYTCRIDLEKLTINNIIEIYHATEYFELDGLQKFIIEYTRQVLDYESDDSRKKLLSHFVEKFPFDTDNDMSQLLVDSVARIPLVPNEAEKDSLSLMGVQYFLCKTYDTKNPFATFEFTIFEYIITKIVKIISNSLENDKYKQNEKEYKMIFIKYLNPLIPYIDLRRIETDYLIEKIEPMNVFPLKMITDAYRFKVQERNKLFRSIRGIPIFRWNYNNNLHNFLYISNDGLTLEADQNLDVYKHVMGDFIIKEKGIYEWDIIIQKLCKTVYIGICDYKNFEIECYNNNNNNNQYYYGWVLGSDGFVYNKKNWKRYTNEKFKEGDKVTIHLNMTNKTCAFSVNDLRNDDVSEWKNIPSEVCPVISLRQGSKLRIQPHLKSL</sequence>
<comment type="caution">
    <text evidence="2">The sequence shown here is derived from an EMBL/GenBank/DDBJ whole genome shotgun (WGS) entry which is preliminary data.</text>
</comment>
<dbReference type="Gene3D" id="2.60.120.920">
    <property type="match status" value="1"/>
</dbReference>
<protein>
    <recommendedName>
        <fullName evidence="1">B30.2/SPRY domain-containing protein</fullName>
    </recommendedName>
</protein>
<organism evidence="2 3">
    <name type="scientific">Glomus cerebriforme</name>
    <dbReference type="NCBI Taxonomy" id="658196"/>
    <lineage>
        <taxon>Eukaryota</taxon>
        <taxon>Fungi</taxon>
        <taxon>Fungi incertae sedis</taxon>
        <taxon>Mucoromycota</taxon>
        <taxon>Glomeromycotina</taxon>
        <taxon>Glomeromycetes</taxon>
        <taxon>Glomerales</taxon>
        <taxon>Glomeraceae</taxon>
        <taxon>Glomus</taxon>
    </lineage>
</organism>
<evidence type="ECO:0000259" key="1">
    <source>
        <dbReference type="PROSITE" id="PS50188"/>
    </source>
</evidence>
<dbReference type="SUPFAM" id="SSF49899">
    <property type="entry name" value="Concanavalin A-like lectins/glucanases"/>
    <property type="match status" value="1"/>
</dbReference>
<dbReference type="InterPro" id="IPR043136">
    <property type="entry name" value="B30.2/SPRY_sf"/>
</dbReference>